<keyword evidence="5" id="KW-0597">Phosphoprotein</keyword>
<evidence type="ECO:0000256" key="8">
    <source>
        <dbReference type="ARBA" id="ARBA00023136"/>
    </source>
</evidence>
<dbReference type="EMBL" id="VXIV02002723">
    <property type="protein sequence ID" value="KAF6023382.1"/>
    <property type="molecule type" value="Genomic_DNA"/>
</dbReference>
<evidence type="ECO:0000256" key="7">
    <source>
        <dbReference type="ARBA" id="ARBA00022989"/>
    </source>
</evidence>
<dbReference type="PANTHER" id="PTHR11785:SF512">
    <property type="entry name" value="SOBREMESA, ISOFORM B"/>
    <property type="match status" value="1"/>
</dbReference>
<comment type="catalytic activity">
    <reaction evidence="18">
        <text>L-phenylalanine(out) + L-arginine(in) = L-phenylalanine(in) + L-arginine(out)</text>
        <dbReference type="Rhea" id="RHEA:71067"/>
        <dbReference type="ChEBI" id="CHEBI:32682"/>
        <dbReference type="ChEBI" id="CHEBI:58095"/>
    </reaction>
    <physiologicalReaction direction="left-to-right" evidence="18">
        <dbReference type="Rhea" id="RHEA:71068"/>
    </physiologicalReaction>
</comment>
<dbReference type="PIRSF" id="PIRSF006060">
    <property type="entry name" value="AA_transporter"/>
    <property type="match status" value="1"/>
</dbReference>
<evidence type="ECO:0000256" key="17">
    <source>
        <dbReference type="ARBA" id="ARBA00083296"/>
    </source>
</evidence>
<feature type="transmembrane region" description="Helical" evidence="19">
    <location>
        <begin position="350"/>
        <end position="370"/>
    </location>
</feature>
<dbReference type="Pfam" id="PF13520">
    <property type="entry name" value="AA_permease_2"/>
    <property type="match status" value="1"/>
</dbReference>
<evidence type="ECO:0000256" key="15">
    <source>
        <dbReference type="ARBA" id="ARBA00074336"/>
    </source>
</evidence>
<feature type="transmembrane region" description="Helical" evidence="19">
    <location>
        <begin position="431"/>
        <end position="452"/>
    </location>
</feature>
<protein>
    <recommendedName>
        <fullName evidence="15">b(0,+)-type amino acid transporter 1</fullName>
    </recommendedName>
    <alternativeName>
        <fullName evidence="16">Glycoprotein-associated amino acid transporter b0,+AT1</fullName>
    </alternativeName>
    <alternativeName>
        <fullName evidence="17">Solute carrier family 7 member 9</fullName>
    </alternativeName>
</protein>
<comment type="catalytic activity">
    <reaction evidence="11">
        <text>L-cystine(out) + L-arginine(in) = L-cystine(in) + L-arginine(out)</text>
        <dbReference type="Rhea" id="RHEA:71075"/>
        <dbReference type="ChEBI" id="CHEBI:32682"/>
        <dbReference type="ChEBI" id="CHEBI:35491"/>
    </reaction>
    <physiologicalReaction direction="left-to-right" evidence="11">
        <dbReference type="Rhea" id="RHEA:71076"/>
    </physiologicalReaction>
</comment>
<evidence type="ECO:0000256" key="4">
    <source>
        <dbReference type="ARBA" id="ARBA00022475"/>
    </source>
</evidence>
<keyword evidence="4" id="KW-1003">Cell membrane</keyword>
<keyword evidence="3" id="KW-0813">Transport</keyword>
<accession>A0A7J7JAV2</accession>
<evidence type="ECO:0000256" key="6">
    <source>
        <dbReference type="ARBA" id="ARBA00022692"/>
    </source>
</evidence>
<feature type="transmembrane region" description="Helical" evidence="19">
    <location>
        <begin position="376"/>
        <end position="394"/>
    </location>
</feature>
<evidence type="ECO:0000256" key="3">
    <source>
        <dbReference type="ARBA" id="ARBA00022448"/>
    </source>
</evidence>
<organism evidence="20 21">
    <name type="scientific">Bugula neritina</name>
    <name type="common">Brown bryozoan</name>
    <name type="synonym">Sertularia neritina</name>
    <dbReference type="NCBI Taxonomy" id="10212"/>
    <lineage>
        <taxon>Eukaryota</taxon>
        <taxon>Metazoa</taxon>
        <taxon>Spiralia</taxon>
        <taxon>Lophotrochozoa</taxon>
        <taxon>Bryozoa</taxon>
        <taxon>Gymnolaemata</taxon>
        <taxon>Cheilostomatida</taxon>
        <taxon>Flustrina</taxon>
        <taxon>Buguloidea</taxon>
        <taxon>Bugulidae</taxon>
        <taxon>Bugula</taxon>
    </lineage>
</organism>
<dbReference type="PANTHER" id="PTHR11785">
    <property type="entry name" value="AMINO ACID TRANSPORTER"/>
    <property type="match status" value="1"/>
</dbReference>
<dbReference type="FunFam" id="1.20.1740.10:FF:000015">
    <property type="entry name" value="B(0,+)-type amino acid transporter 1"/>
    <property type="match status" value="1"/>
</dbReference>
<evidence type="ECO:0000256" key="2">
    <source>
        <dbReference type="ARBA" id="ARBA00009523"/>
    </source>
</evidence>
<evidence type="ECO:0000313" key="21">
    <source>
        <dbReference type="Proteomes" id="UP000593567"/>
    </source>
</evidence>
<gene>
    <name evidence="20" type="ORF">EB796_018299</name>
</gene>
<keyword evidence="8 19" id="KW-0472">Membrane</keyword>
<dbReference type="Gene3D" id="1.20.1740.10">
    <property type="entry name" value="Amino acid/polyamine transporter I"/>
    <property type="match status" value="1"/>
</dbReference>
<evidence type="ECO:0000256" key="5">
    <source>
        <dbReference type="ARBA" id="ARBA00022553"/>
    </source>
</evidence>
<dbReference type="GO" id="GO:0016324">
    <property type="term" value="C:apical plasma membrane"/>
    <property type="evidence" value="ECO:0007669"/>
    <property type="project" value="UniProtKB-SubCell"/>
</dbReference>
<comment type="subcellular location">
    <subcellularLocation>
        <location evidence="1">Apical cell membrane</location>
        <topology evidence="1">Multi-pass membrane protein</topology>
    </subcellularLocation>
</comment>
<evidence type="ECO:0000256" key="14">
    <source>
        <dbReference type="ARBA" id="ARBA00052732"/>
    </source>
</evidence>
<keyword evidence="9" id="KW-1015">Disulfide bond</keyword>
<comment type="catalytic activity">
    <reaction evidence="14">
        <text>L-leucine(out) + L-arginine(in) = L-leucine(in) + L-arginine(out)</text>
        <dbReference type="Rhea" id="RHEA:71059"/>
        <dbReference type="ChEBI" id="CHEBI:32682"/>
        <dbReference type="ChEBI" id="CHEBI:57427"/>
    </reaction>
    <physiologicalReaction direction="left-to-right" evidence="14">
        <dbReference type="Rhea" id="RHEA:71060"/>
    </physiologicalReaction>
</comment>
<evidence type="ECO:0000256" key="16">
    <source>
        <dbReference type="ARBA" id="ARBA00079910"/>
    </source>
</evidence>
<feature type="transmembrane region" description="Helical" evidence="19">
    <location>
        <begin position="20"/>
        <end position="38"/>
    </location>
</feature>
<feature type="transmembrane region" description="Helical" evidence="19">
    <location>
        <begin position="50"/>
        <end position="74"/>
    </location>
</feature>
<feature type="transmembrane region" description="Helical" evidence="19">
    <location>
        <begin position="144"/>
        <end position="164"/>
    </location>
</feature>
<evidence type="ECO:0000256" key="1">
    <source>
        <dbReference type="ARBA" id="ARBA00004424"/>
    </source>
</evidence>
<dbReference type="OrthoDB" id="5982228at2759"/>
<feature type="transmembrane region" description="Helical" evidence="19">
    <location>
        <begin position="289"/>
        <end position="312"/>
    </location>
</feature>
<evidence type="ECO:0000256" key="10">
    <source>
        <dbReference type="ARBA" id="ARBA00051323"/>
    </source>
</evidence>
<dbReference type="InterPro" id="IPR050598">
    <property type="entry name" value="AminoAcid_Transporter"/>
</dbReference>
<evidence type="ECO:0000256" key="12">
    <source>
        <dbReference type="ARBA" id="ARBA00051835"/>
    </source>
</evidence>
<feature type="transmembrane region" description="Helical" evidence="19">
    <location>
        <begin position="406"/>
        <end position="425"/>
    </location>
</feature>
<evidence type="ECO:0000256" key="19">
    <source>
        <dbReference type="SAM" id="Phobius"/>
    </source>
</evidence>
<reference evidence="20" key="1">
    <citation type="submission" date="2020-06" db="EMBL/GenBank/DDBJ databases">
        <title>Draft genome of Bugula neritina, a colonial animal packing powerful symbionts and potential medicines.</title>
        <authorList>
            <person name="Rayko M."/>
        </authorList>
    </citation>
    <scope>NUCLEOTIDE SEQUENCE [LARGE SCALE GENOMIC DNA]</scope>
    <source>
        <strain evidence="20">Kwan_BN1</strain>
    </source>
</reference>
<feature type="transmembrane region" description="Helical" evidence="19">
    <location>
        <begin position="113"/>
        <end position="132"/>
    </location>
</feature>
<evidence type="ECO:0000256" key="9">
    <source>
        <dbReference type="ARBA" id="ARBA00023157"/>
    </source>
</evidence>
<proteinExistence type="inferred from homology"/>
<evidence type="ECO:0000256" key="13">
    <source>
        <dbReference type="ARBA" id="ARBA00052179"/>
    </source>
</evidence>
<keyword evidence="21" id="KW-1185">Reference proteome</keyword>
<name>A0A7J7JAV2_BUGNE</name>
<sequence length="481" mass="51672">MSTENAADSSGVGLQRTVSLMGGVALIAGTMIGSGIFVSPKGVLEDTGSVGLSLVIWTACGLLSMLGALVYAELGASISQSGGEWIYLHLAFSPLHRVLGPIPAYLYSWTNVVVMKPSSVAIICLTFSQYIMTPFFDACGPPELVLKLLTVTTIMLLAAINIYSPKAGNRVQILFFLVKVAALLAIIVGGIYRMALGDTKHVSSGFQGTVSSPARIAKAFYSGLWAYDGWNNLNYVTEEIKNPKRNIPLAIIISIPLVTVIYIITNLAYFSVLSPSALLASDAVAVDWALLVLPSAAVVITVCVAFSTFGAANGTLLAGSRLVYAAARGGHLVSLLSMIDINHNSPSSSVVLTATIAIIMVIPGDIFTLIDFFSFSAWIFYGLTMASLLILRWRQPDLPRPFRCPIIIPIIVLLCSIYLVIAPIIDSPDILYLIATLFMLAGLIFYFPLVALNKHIKSFDHVTLFLQKLMQISPSDTEPDD</sequence>
<dbReference type="GO" id="GO:0015179">
    <property type="term" value="F:L-amino acid transmembrane transporter activity"/>
    <property type="evidence" value="ECO:0007669"/>
    <property type="project" value="TreeGrafter"/>
</dbReference>
<dbReference type="InterPro" id="IPR002293">
    <property type="entry name" value="AA/rel_permease1"/>
</dbReference>
<keyword evidence="6 19" id="KW-0812">Transmembrane</keyword>
<comment type="similarity">
    <text evidence="2">Belongs to the amino acid-polyamine-organocation (APC) superfamily.</text>
</comment>
<feature type="transmembrane region" description="Helical" evidence="19">
    <location>
        <begin position="249"/>
        <end position="269"/>
    </location>
</feature>
<feature type="transmembrane region" description="Helical" evidence="19">
    <location>
        <begin position="170"/>
        <end position="192"/>
    </location>
</feature>
<keyword evidence="7 19" id="KW-1133">Transmembrane helix</keyword>
<comment type="catalytic activity">
    <reaction evidence="13">
        <text>L-cysteine(out) + L-arginine(in) = L-cysteine(in) + L-arginine(out)</text>
        <dbReference type="Rhea" id="RHEA:71071"/>
        <dbReference type="ChEBI" id="CHEBI:32682"/>
        <dbReference type="ChEBI" id="CHEBI:35235"/>
    </reaction>
    <physiologicalReaction direction="left-to-right" evidence="13">
        <dbReference type="Rhea" id="RHEA:71072"/>
    </physiologicalReaction>
</comment>
<comment type="catalytic activity">
    <reaction evidence="12">
        <text>L-histidine(out) + L-arginine(in) = L-histidine(in) + L-arginine(out)</text>
        <dbReference type="Rhea" id="RHEA:71063"/>
        <dbReference type="ChEBI" id="CHEBI:32682"/>
        <dbReference type="ChEBI" id="CHEBI:57595"/>
    </reaction>
    <physiologicalReaction direction="left-to-right" evidence="12">
        <dbReference type="Rhea" id="RHEA:71064"/>
    </physiologicalReaction>
</comment>
<evidence type="ECO:0000256" key="11">
    <source>
        <dbReference type="ARBA" id="ARBA00051814"/>
    </source>
</evidence>
<dbReference type="AlphaFoldDB" id="A0A7J7JAV2"/>
<comment type="caution">
    <text evidence="20">The sequence shown here is derived from an EMBL/GenBank/DDBJ whole genome shotgun (WGS) entry which is preliminary data.</text>
</comment>
<evidence type="ECO:0000256" key="18">
    <source>
        <dbReference type="ARBA" id="ARBA00093193"/>
    </source>
</evidence>
<dbReference type="Proteomes" id="UP000593567">
    <property type="component" value="Unassembled WGS sequence"/>
</dbReference>
<evidence type="ECO:0000313" key="20">
    <source>
        <dbReference type="EMBL" id="KAF6023382.1"/>
    </source>
</evidence>
<comment type="catalytic activity">
    <reaction evidence="10">
        <text>L-lysine(out) + L-arginine(in) = L-lysine(in) + L-arginine(out)</text>
        <dbReference type="Rhea" id="RHEA:70827"/>
        <dbReference type="ChEBI" id="CHEBI:32551"/>
        <dbReference type="ChEBI" id="CHEBI:32682"/>
    </reaction>
    <physiologicalReaction direction="left-to-right" evidence="10">
        <dbReference type="Rhea" id="RHEA:70828"/>
    </physiologicalReaction>
</comment>